<dbReference type="Proteomes" id="UP000016930">
    <property type="component" value="Unassembled WGS sequence"/>
</dbReference>
<proteinExistence type="predicted"/>
<organism evidence="3 4">
    <name type="scientific">Ceriporiopsis subvermispora (strain B)</name>
    <name type="common">White-rot fungus</name>
    <name type="synonym">Gelatoporia subvermispora</name>
    <dbReference type="NCBI Taxonomy" id="914234"/>
    <lineage>
        <taxon>Eukaryota</taxon>
        <taxon>Fungi</taxon>
        <taxon>Dikarya</taxon>
        <taxon>Basidiomycota</taxon>
        <taxon>Agaricomycotina</taxon>
        <taxon>Agaricomycetes</taxon>
        <taxon>Polyporales</taxon>
        <taxon>Gelatoporiaceae</taxon>
        <taxon>Gelatoporia</taxon>
    </lineage>
</organism>
<feature type="compositionally biased region" description="Basic and acidic residues" evidence="1">
    <location>
        <begin position="11"/>
        <end position="23"/>
    </location>
</feature>
<dbReference type="AlphaFoldDB" id="M2RE55"/>
<dbReference type="EMBL" id="KB445797">
    <property type="protein sequence ID" value="EMD36737.1"/>
    <property type="molecule type" value="Genomic_DNA"/>
</dbReference>
<accession>M2RE55</accession>
<keyword evidence="2" id="KW-0812">Transmembrane</keyword>
<feature type="transmembrane region" description="Helical" evidence="2">
    <location>
        <begin position="56"/>
        <end position="81"/>
    </location>
</feature>
<dbReference type="HOGENOM" id="CLU_014996_0_0_1"/>
<dbReference type="OrthoDB" id="10039566at2759"/>
<sequence>MTPEPVQKTTTVDKGKARARPELSENTPLLGSSSRPATPRDDLETSSHPQPLRSKLLNVFLASLSICVLLSLLLILIAWSYRSRAATISPEEILQKALVVRGPDRVNVLNTTGDGGIWIRVNGRIGFDAGKAVGIDRRAEDGWLEDMWKSIGRWGIRRLDRVSVSTTTITVSQETNSSNVLATITAAPMEIALSTNPPPGTSWLTPMSLPVLIRPTKDVSTLLRFIEDSWKEGTISVKASLDQVLIEGGGLRGADWRRALKIVQSNLHVPVHIKIPTIPGLPAPGGDDALPDLSKLVTLQSFRITSRSNQLLIDANATVLNPAPPNSNFVAPALPFTVSLAPVRNGTDTIPSIAVASVYTQSFSLTHPNITLTINGTVLPIAKSASGALSAFLGNYVSAIDSDIILSSPILPGFSVNSTFPAPHPKPQILRNVTINDMKIKPTGSTMAASGTVLAQVVLPKGIEVGLDVVRVFPDVLVYDGEVPDSDEAPESAWAAYQLVGGHLDSDEPPARPLPDPLPERAFAHIRPDDWLPSESEPVETDDDSVGSVFAVSAKIVDVPLEVLPGREREFSNFVSKVVFNAHGALAGVQGTAAVAVRVHGLPFENGHDGEMELTGLPFQGSVVIGKRNMLEDA</sequence>
<feature type="region of interest" description="Disordered" evidence="1">
    <location>
        <begin position="1"/>
        <end position="48"/>
    </location>
</feature>
<evidence type="ECO:0000256" key="1">
    <source>
        <dbReference type="SAM" id="MobiDB-lite"/>
    </source>
</evidence>
<evidence type="ECO:0000256" key="2">
    <source>
        <dbReference type="SAM" id="Phobius"/>
    </source>
</evidence>
<evidence type="ECO:0000313" key="4">
    <source>
        <dbReference type="Proteomes" id="UP000016930"/>
    </source>
</evidence>
<name>M2RE55_CERS8</name>
<dbReference type="STRING" id="914234.M2RE55"/>
<protein>
    <submittedName>
        <fullName evidence="3">Uncharacterized protein</fullName>
    </submittedName>
</protein>
<evidence type="ECO:0000313" key="3">
    <source>
        <dbReference type="EMBL" id="EMD36737.1"/>
    </source>
</evidence>
<keyword evidence="2" id="KW-0472">Membrane</keyword>
<feature type="compositionally biased region" description="Polar residues" evidence="1">
    <location>
        <begin position="24"/>
        <end position="36"/>
    </location>
</feature>
<keyword evidence="4" id="KW-1185">Reference proteome</keyword>
<gene>
    <name evidence="3" type="ORF">CERSUDRAFT_114648</name>
</gene>
<keyword evidence="2" id="KW-1133">Transmembrane helix</keyword>
<reference evidence="3 4" key="1">
    <citation type="journal article" date="2012" name="Proc. Natl. Acad. Sci. U.S.A.">
        <title>Comparative genomics of Ceriporiopsis subvermispora and Phanerochaete chrysosporium provide insight into selective ligninolysis.</title>
        <authorList>
            <person name="Fernandez-Fueyo E."/>
            <person name="Ruiz-Duenas F.J."/>
            <person name="Ferreira P."/>
            <person name="Floudas D."/>
            <person name="Hibbett D.S."/>
            <person name="Canessa P."/>
            <person name="Larrondo L.F."/>
            <person name="James T.Y."/>
            <person name="Seelenfreund D."/>
            <person name="Lobos S."/>
            <person name="Polanco R."/>
            <person name="Tello M."/>
            <person name="Honda Y."/>
            <person name="Watanabe T."/>
            <person name="Watanabe T."/>
            <person name="Ryu J.S."/>
            <person name="Kubicek C.P."/>
            <person name="Schmoll M."/>
            <person name="Gaskell J."/>
            <person name="Hammel K.E."/>
            <person name="St John F.J."/>
            <person name="Vanden Wymelenberg A."/>
            <person name="Sabat G."/>
            <person name="Splinter BonDurant S."/>
            <person name="Syed K."/>
            <person name="Yadav J.S."/>
            <person name="Doddapaneni H."/>
            <person name="Subramanian V."/>
            <person name="Lavin J.L."/>
            <person name="Oguiza J.A."/>
            <person name="Perez G."/>
            <person name="Pisabarro A.G."/>
            <person name="Ramirez L."/>
            <person name="Santoyo F."/>
            <person name="Master E."/>
            <person name="Coutinho P.M."/>
            <person name="Henrissat B."/>
            <person name="Lombard V."/>
            <person name="Magnuson J.K."/>
            <person name="Kuees U."/>
            <person name="Hori C."/>
            <person name="Igarashi K."/>
            <person name="Samejima M."/>
            <person name="Held B.W."/>
            <person name="Barry K.W."/>
            <person name="LaButti K.M."/>
            <person name="Lapidus A."/>
            <person name="Lindquist E.A."/>
            <person name="Lucas S.M."/>
            <person name="Riley R."/>
            <person name="Salamov A.A."/>
            <person name="Hoffmeister D."/>
            <person name="Schwenk D."/>
            <person name="Hadar Y."/>
            <person name="Yarden O."/>
            <person name="de Vries R.P."/>
            <person name="Wiebenga A."/>
            <person name="Stenlid J."/>
            <person name="Eastwood D."/>
            <person name="Grigoriev I.V."/>
            <person name="Berka R.M."/>
            <person name="Blanchette R.A."/>
            <person name="Kersten P."/>
            <person name="Martinez A.T."/>
            <person name="Vicuna R."/>
            <person name="Cullen D."/>
        </authorList>
    </citation>
    <scope>NUCLEOTIDE SEQUENCE [LARGE SCALE GENOMIC DNA]</scope>
    <source>
        <strain evidence="3 4">B</strain>
    </source>
</reference>